<dbReference type="InterPro" id="IPR025410">
    <property type="entry name" value="Lant_dehyd"/>
</dbReference>
<gene>
    <name evidence="2" type="ORF">Prubr_71310</name>
</gene>
<dbReference type="Proteomes" id="UP000680866">
    <property type="component" value="Chromosome"/>
</dbReference>
<dbReference type="Pfam" id="PF05147">
    <property type="entry name" value="LANC_like"/>
    <property type="match status" value="1"/>
</dbReference>
<dbReference type="GO" id="GO:0005975">
    <property type="term" value="P:carbohydrate metabolic process"/>
    <property type="evidence" value="ECO:0007669"/>
    <property type="project" value="InterPro"/>
</dbReference>
<dbReference type="GO" id="GO:0031179">
    <property type="term" value="P:peptide modification"/>
    <property type="evidence" value="ECO:0007669"/>
    <property type="project" value="InterPro"/>
</dbReference>
<accession>A0A810NAK1</accession>
<name>A0A810NAK1_9ACTN</name>
<dbReference type="InterPro" id="IPR017146">
    <property type="entry name" value="Lanti_2_LanM"/>
</dbReference>
<dbReference type="CDD" id="cd04792">
    <property type="entry name" value="LanM-like"/>
    <property type="match status" value="1"/>
</dbReference>
<dbReference type="InterPro" id="IPR007822">
    <property type="entry name" value="LANC-like"/>
</dbReference>
<dbReference type="EMBL" id="AP023359">
    <property type="protein sequence ID" value="BCJ70110.1"/>
    <property type="molecule type" value="Genomic_DNA"/>
</dbReference>
<dbReference type="PIRSF" id="PIRSF037228">
    <property type="entry name" value="Lant_mod_RumM"/>
    <property type="match status" value="1"/>
</dbReference>
<sequence length="959" mass="101351">MTAAPAPGLDRVVASLVGPALTGLADDLAGIRALGAHERDILHQVVAGVLHEQVLGRVGRALLLELHAARLTGRLTAPDPAGRWDEWIELACEPSFRHTLTGRFPTLLHRLGTLVDNQCRAGATLARRFAADRAAIGRLTGSEPELTDATLGAGDSHNGGQTVALIGLPTARVVYKPRSLAVDAALAGFLRAVLPDEPDETRIRVPEIVLRDGYGWAAHVEHRYCTDDGEFRTFYRGLGHWLAVTRLFGASDLHAENLIAAGPVPVVVDCETLFTPRSPARPSGHGQAMDQAIELLRTSVLRTGLLPGRGVALGFRGADMSAAGALPGEQPEVEVPVIVDTGTDRARIGTARITRPPAKNHPGPEPRLREHWRAVVDGFDELNHRLTDLDRRGRLAPLLSGFADCPIRIVVRDTVVYGELGAMLWHPSALHDEPAARRRAADLLAGHAANSPGAPAAPETIQAEIDDLLVGDVPFFGVVAGAGQVTGPGGTATDEVGDLVGSALVRWRDLDAALDREVIECAVVSAYRDEVDAPDVAHLRPSAPVGNALDRRRRTLTAAIVRTVIDRAISAPDGTVAWISPTLGPTGIAIQPLALDIYGGLPGVAVLLAAHQSEVAGGRAEPVARSADLLGRTLHTLRTMDGRVVAERREHPTARPDPAGGYVGHGSRIWSWLLLARFGAVEPDEALRRAVDIAGYLPESVAADEFADLLIGMAGAVVPLLRLAEATGDERWRSEAIGIGDRLVASARTGENGARWAGPRSPDGIGGFAHGSAGIGWALARLGTATDEARFGKLAEAAFAYQEALFLPDQGGWRDPRKPVGVAANWCYGCDGMGVVAADLGTGDPYWHGMLERAAAAAWSAGLGVTHTLCHGDLGSWEVLDLAITAGVAPAGVTRQVVDGYVLSSLEQHGPRWAMNNGMFRPGLLAGAGGIAYQLLRMHPEATLPSLLLPDPPLPRPVR</sequence>
<dbReference type="PRINTS" id="PR01950">
    <property type="entry name" value="LANCSUPER"/>
</dbReference>
<dbReference type="KEGG" id="pry:Prubr_71310"/>
<dbReference type="AlphaFoldDB" id="A0A810NAK1"/>
<dbReference type="SMART" id="SM01260">
    <property type="entry name" value="LANC_like"/>
    <property type="match status" value="1"/>
</dbReference>
<proteinExistence type="predicted"/>
<evidence type="ECO:0000313" key="2">
    <source>
        <dbReference type="EMBL" id="BCJ70110.1"/>
    </source>
</evidence>
<evidence type="ECO:0000313" key="3">
    <source>
        <dbReference type="Proteomes" id="UP000680866"/>
    </source>
</evidence>
<dbReference type="NCBIfam" id="TIGR03897">
    <property type="entry name" value="lanti_2_LanM"/>
    <property type="match status" value="1"/>
</dbReference>
<dbReference type="Gene3D" id="1.50.10.10">
    <property type="match status" value="1"/>
</dbReference>
<protein>
    <submittedName>
        <fullName evidence="2">Lanthionine synthetase</fullName>
    </submittedName>
</protein>
<organism evidence="2 3">
    <name type="scientific">Polymorphospora rubra</name>
    <dbReference type="NCBI Taxonomy" id="338584"/>
    <lineage>
        <taxon>Bacteria</taxon>
        <taxon>Bacillati</taxon>
        <taxon>Actinomycetota</taxon>
        <taxon>Actinomycetes</taxon>
        <taxon>Micromonosporales</taxon>
        <taxon>Micromonosporaceae</taxon>
        <taxon>Polymorphospora</taxon>
    </lineage>
</organism>
<dbReference type="InterPro" id="IPR012341">
    <property type="entry name" value="6hp_glycosidase-like_sf"/>
</dbReference>
<dbReference type="SUPFAM" id="SSF158745">
    <property type="entry name" value="LanC-like"/>
    <property type="match status" value="1"/>
</dbReference>
<reference evidence="2" key="1">
    <citation type="submission" date="2020-08" db="EMBL/GenBank/DDBJ databases">
        <title>Whole genome shotgun sequence of Polymorphospora rubra NBRC 101157.</title>
        <authorList>
            <person name="Komaki H."/>
            <person name="Tamura T."/>
        </authorList>
    </citation>
    <scope>NUCLEOTIDE SEQUENCE</scope>
    <source>
        <strain evidence="2">NBRC 101157</strain>
    </source>
</reference>
<dbReference type="RefSeq" id="WP_246568081.1">
    <property type="nucleotide sequence ID" value="NZ_AP023359.1"/>
</dbReference>
<dbReference type="Pfam" id="PF13575">
    <property type="entry name" value="DUF4135"/>
    <property type="match status" value="1"/>
</dbReference>
<evidence type="ECO:0000259" key="1">
    <source>
        <dbReference type="Pfam" id="PF13575"/>
    </source>
</evidence>
<feature type="domain" description="Lantibiotic biosynthesis protein dehydration" evidence="1">
    <location>
        <begin position="104"/>
        <end position="477"/>
    </location>
</feature>
<keyword evidence="3" id="KW-1185">Reference proteome</keyword>